<feature type="non-terminal residue" evidence="2">
    <location>
        <position position="156"/>
    </location>
</feature>
<dbReference type="Proteomes" id="UP000837857">
    <property type="component" value="Chromosome 4"/>
</dbReference>
<protein>
    <submittedName>
        <fullName evidence="2">Uncharacterized protein</fullName>
    </submittedName>
</protein>
<accession>A0ABN8J070</accession>
<keyword evidence="3" id="KW-1185">Reference proteome</keyword>
<evidence type="ECO:0000256" key="1">
    <source>
        <dbReference type="SAM" id="MobiDB-lite"/>
    </source>
</evidence>
<gene>
    <name evidence="2" type="ORF">IPOD504_LOCUS13313</name>
</gene>
<dbReference type="EMBL" id="OW152816">
    <property type="protein sequence ID" value="CAH2066175.1"/>
    <property type="molecule type" value="Genomic_DNA"/>
</dbReference>
<evidence type="ECO:0000313" key="2">
    <source>
        <dbReference type="EMBL" id="CAH2066175.1"/>
    </source>
</evidence>
<evidence type="ECO:0000313" key="3">
    <source>
        <dbReference type="Proteomes" id="UP000837857"/>
    </source>
</evidence>
<proteinExistence type="predicted"/>
<feature type="region of interest" description="Disordered" evidence="1">
    <location>
        <begin position="1"/>
        <end position="47"/>
    </location>
</feature>
<feature type="compositionally biased region" description="Polar residues" evidence="1">
    <location>
        <begin position="1"/>
        <end position="23"/>
    </location>
</feature>
<name>A0ABN8J070_9NEOP</name>
<reference evidence="2" key="1">
    <citation type="submission" date="2022-03" db="EMBL/GenBank/DDBJ databases">
        <authorList>
            <person name="Martin H S."/>
        </authorList>
    </citation>
    <scope>NUCLEOTIDE SEQUENCE</scope>
</reference>
<sequence length="156" mass="17582">MHSTLSIISRRNLNNTSTPTNQNKQRKRSEAKQLEQGGTGAGPAQRGLWERPLSWRLRCNEPQKHDKTNRVLTDERPQRRGIHVTVYFVQEVNKSTIDIIKERLQDTATRYKLAHTKVGPVLELASGLLSPHNGLGSARIALHRARAAEQKLHADG</sequence>
<organism evidence="2 3">
    <name type="scientific">Iphiclides podalirius</name>
    <name type="common">scarce swallowtail</name>
    <dbReference type="NCBI Taxonomy" id="110791"/>
    <lineage>
        <taxon>Eukaryota</taxon>
        <taxon>Metazoa</taxon>
        <taxon>Ecdysozoa</taxon>
        <taxon>Arthropoda</taxon>
        <taxon>Hexapoda</taxon>
        <taxon>Insecta</taxon>
        <taxon>Pterygota</taxon>
        <taxon>Neoptera</taxon>
        <taxon>Endopterygota</taxon>
        <taxon>Lepidoptera</taxon>
        <taxon>Glossata</taxon>
        <taxon>Ditrysia</taxon>
        <taxon>Papilionoidea</taxon>
        <taxon>Papilionidae</taxon>
        <taxon>Papilioninae</taxon>
        <taxon>Iphiclides</taxon>
    </lineage>
</organism>